<gene>
    <name evidence="2" type="ORF">EB03_02775</name>
</gene>
<organism evidence="2 3">
    <name type="scientific">Enterococcus hirae</name>
    <dbReference type="NCBI Taxonomy" id="1354"/>
    <lineage>
        <taxon>Bacteria</taxon>
        <taxon>Bacillati</taxon>
        <taxon>Bacillota</taxon>
        <taxon>Bacilli</taxon>
        <taxon>Lactobacillales</taxon>
        <taxon>Enterococcaceae</taxon>
        <taxon>Enterococcus</taxon>
    </lineage>
</organism>
<dbReference type="EMBL" id="LESJ01000010">
    <property type="protein sequence ID" value="RBT66163.1"/>
    <property type="molecule type" value="Genomic_DNA"/>
</dbReference>
<dbReference type="Proteomes" id="UP000253498">
    <property type="component" value="Unassembled WGS sequence"/>
</dbReference>
<dbReference type="AlphaFoldDB" id="A0AB37I6R4"/>
<accession>A0AB37I6R4</accession>
<name>A0AB37I6R4_ENTHR</name>
<reference evidence="2 3" key="1">
    <citation type="submission" date="2015-06" db="EMBL/GenBank/DDBJ databases">
        <title>The Genome Sequence of Enterococcus hirae 88EA1.</title>
        <authorList>
            <consortium name="The Broad Institute Genomics Platform"/>
            <consortium name="The Broad Institute Genome Sequencing Center for Infectious Disease"/>
            <person name="Earl A.M."/>
            <person name="Van Tyne D."/>
            <person name="Lebreton F."/>
            <person name="Saavedra J.T."/>
            <person name="Gilmore M.S."/>
            <person name="Manson McGuire A."/>
            <person name="Clock S."/>
            <person name="Crupain M."/>
            <person name="Rangan U."/>
            <person name="Young S."/>
            <person name="Abouelleil A."/>
            <person name="Cao P."/>
            <person name="Chapman S.B."/>
            <person name="Griggs A."/>
            <person name="Priest M."/>
            <person name="Shea T."/>
            <person name="Wortman J."/>
            <person name="Nusbaum C."/>
            <person name="Birren B."/>
        </authorList>
    </citation>
    <scope>NUCLEOTIDE SEQUENCE [LARGE SCALE GENOMIC DNA]</scope>
    <source>
        <strain evidence="2 3">88EA1</strain>
    </source>
</reference>
<comment type="caution">
    <text evidence="2">The sequence shown here is derived from an EMBL/GenBank/DDBJ whole genome shotgun (WGS) entry which is preliminary data.</text>
</comment>
<evidence type="ECO:0000313" key="3">
    <source>
        <dbReference type="Proteomes" id="UP000253498"/>
    </source>
</evidence>
<feature type="domain" description="CD-NTase associated protein 4-like DNA endonuclease" evidence="1">
    <location>
        <begin position="14"/>
        <end position="210"/>
    </location>
</feature>
<evidence type="ECO:0000313" key="2">
    <source>
        <dbReference type="EMBL" id="RBT66163.1"/>
    </source>
</evidence>
<dbReference type="RefSeq" id="WP_052410492.1">
    <property type="nucleotide sequence ID" value="NZ_KZ846705.1"/>
</dbReference>
<sequence length="349" mass="40924">MTRGNYMTYEADEAGSRSKNRFKFEVFWGLNKFLDVFLESQEFTMVFDYVCDIELHYDGSYEFYQVKTSSAKSYTTSKLTTVGKKKKSIIGTLYKIRSKEIKEGSKLSKLAIVSNLQFNDPLANAQPNAELAFTQISDKNKEKILSSLKKEFNDEEINLKDIFFITTDLPIHSYKETMIGKINTFYNEIYEDDIIKPAALLNVLAEEVQLRADFEGQFDSYNDVLEKKGLSANRFEVILDKYSERMFSMAQKCREEIKLVIKNPVRRVEYFKYIQILLSDIKRTFHLRELMKSITEDIQVKLIELDDGETFDFARQYIEITEIKFPIEYSKNEKEIFALIALIKLEEMM</sequence>
<evidence type="ECO:0000259" key="1">
    <source>
        <dbReference type="Pfam" id="PF14130"/>
    </source>
</evidence>
<dbReference type="InterPro" id="IPR025382">
    <property type="entry name" value="Cap4-like_endonuclease_dom"/>
</dbReference>
<protein>
    <recommendedName>
        <fullName evidence="1">CD-NTase associated protein 4-like DNA endonuclease domain-containing protein</fullName>
    </recommendedName>
</protein>
<proteinExistence type="predicted"/>
<dbReference type="Pfam" id="PF14130">
    <property type="entry name" value="Cap4_nuclease"/>
    <property type="match status" value="1"/>
</dbReference>
<dbReference type="GO" id="GO:0004518">
    <property type="term" value="F:nuclease activity"/>
    <property type="evidence" value="ECO:0007669"/>
    <property type="project" value="InterPro"/>
</dbReference>